<comment type="caution">
    <text evidence="8">The sequence shown here is derived from an EMBL/GenBank/DDBJ whole genome shotgun (WGS) entry which is preliminary data.</text>
</comment>
<dbReference type="EMBL" id="SBJO01000382">
    <property type="protein sequence ID" value="KAF9761225.1"/>
    <property type="molecule type" value="Genomic_DNA"/>
</dbReference>
<feature type="domain" description="Reverse transcriptase RNase H-like" evidence="7">
    <location>
        <begin position="2"/>
        <end position="48"/>
    </location>
</feature>
<keyword evidence="2" id="KW-0548">Nucleotidyltransferase</keyword>
<dbReference type="AlphaFoldDB" id="A0A9P6GXE7"/>
<dbReference type="PANTHER" id="PTHR37984">
    <property type="entry name" value="PROTEIN CBG26694"/>
    <property type="match status" value="1"/>
</dbReference>
<keyword evidence="9" id="KW-1185">Reference proteome</keyword>
<evidence type="ECO:0000256" key="1">
    <source>
        <dbReference type="ARBA" id="ARBA00022679"/>
    </source>
</evidence>
<evidence type="ECO:0000259" key="7">
    <source>
        <dbReference type="Pfam" id="PF17917"/>
    </source>
</evidence>
<accession>A0A9P6GXE7</accession>
<proteinExistence type="predicted"/>
<dbReference type="InterPro" id="IPR050951">
    <property type="entry name" value="Retrovirus_Pol_polyprotein"/>
</dbReference>
<dbReference type="PANTHER" id="PTHR37984:SF5">
    <property type="entry name" value="PROTEIN NYNRIN-LIKE"/>
    <property type="match status" value="1"/>
</dbReference>
<reference evidence="8 9" key="1">
    <citation type="journal article" date="2020" name="Genome Biol. Evol.">
        <title>Comparative genomics of strictly vertically transmitted, feminizing microsporidia endosymbionts of amphipod crustaceans.</title>
        <authorList>
            <person name="Cormier A."/>
            <person name="Chebbi M.A."/>
            <person name="Giraud I."/>
            <person name="Wattier R."/>
            <person name="Teixeira M."/>
            <person name="Gilbert C."/>
            <person name="Rigaud T."/>
            <person name="Cordaux R."/>
        </authorList>
    </citation>
    <scope>NUCLEOTIDE SEQUENCE [LARGE SCALE GENOMIC DNA]</scope>
    <source>
        <strain evidence="8 9">Ou3-Ou53</strain>
    </source>
</reference>
<evidence type="ECO:0000313" key="8">
    <source>
        <dbReference type="EMBL" id="KAF9761225.1"/>
    </source>
</evidence>
<evidence type="ECO:0000313" key="9">
    <source>
        <dbReference type="Proteomes" id="UP000740883"/>
    </source>
</evidence>
<sequence length="114" mass="13653">MMGIIKALEYFRGMLFGRFVKIYTDNINCIHRPKNPRMKRWNLLLKEYNFELISIKGEENSMADTLSRCLSIKKIDSTTESQLENYINELDKYMDKTEVYNEDKRLTLKKKMRG</sequence>
<keyword evidence="3" id="KW-0540">Nuclease</keyword>
<evidence type="ECO:0000256" key="2">
    <source>
        <dbReference type="ARBA" id="ARBA00022695"/>
    </source>
</evidence>
<keyword evidence="1" id="KW-0808">Transferase</keyword>
<dbReference type="InterPro" id="IPR041373">
    <property type="entry name" value="RT_RNaseH"/>
</dbReference>
<evidence type="ECO:0000256" key="4">
    <source>
        <dbReference type="ARBA" id="ARBA00022759"/>
    </source>
</evidence>
<keyword evidence="5" id="KW-0378">Hydrolase</keyword>
<dbReference type="Proteomes" id="UP000740883">
    <property type="component" value="Unassembled WGS sequence"/>
</dbReference>
<organism evidence="8 9">
    <name type="scientific">Nosema granulosis</name>
    <dbReference type="NCBI Taxonomy" id="83296"/>
    <lineage>
        <taxon>Eukaryota</taxon>
        <taxon>Fungi</taxon>
        <taxon>Fungi incertae sedis</taxon>
        <taxon>Microsporidia</taxon>
        <taxon>Nosematidae</taxon>
        <taxon>Nosema</taxon>
    </lineage>
</organism>
<gene>
    <name evidence="8" type="primary">Tf2-11_14</name>
    <name evidence="8" type="ORF">NGRA_2780</name>
</gene>
<evidence type="ECO:0000256" key="5">
    <source>
        <dbReference type="ARBA" id="ARBA00022801"/>
    </source>
</evidence>
<dbReference type="GO" id="GO:0016787">
    <property type="term" value="F:hydrolase activity"/>
    <property type="evidence" value="ECO:0007669"/>
    <property type="project" value="UniProtKB-KW"/>
</dbReference>
<protein>
    <submittedName>
        <fullName evidence="8">Transposon Tf2-11 polyprotein</fullName>
    </submittedName>
</protein>
<evidence type="ECO:0000256" key="3">
    <source>
        <dbReference type="ARBA" id="ARBA00022722"/>
    </source>
</evidence>
<dbReference type="GO" id="GO:0003964">
    <property type="term" value="F:RNA-directed DNA polymerase activity"/>
    <property type="evidence" value="ECO:0007669"/>
    <property type="project" value="UniProtKB-KW"/>
</dbReference>
<evidence type="ECO:0000256" key="6">
    <source>
        <dbReference type="ARBA" id="ARBA00022918"/>
    </source>
</evidence>
<keyword evidence="4" id="KW-0255">Endonuclease</keyword>
<dbReference type="GO" id="GO:0004519">
    <property type="term" value="F:endonuclease activity"/>
    <property type="evidence" value="ECO:0007669"/>
    <property type="project" value="UniProtKB-KW"/>
</dbReference>
<dbReference type="Pfam" id="PF17917">
    <property type="entry name" value="RT_RNaseH"/>
    <property type="match status" value="1"/>
</dbReference>
<name>A0A9P6GXE7_9MICR</name>
<keyword evidence="6" id="KW-0695">RNA-directed DNA polymerase</keyword>
<dbReference type="OrthoDB" id="2195384at2759"/>